<dbReference type="InterPro" id="IPR011712">
    <property type="entry name" value="Sig_transdc_His_kin_sub3_dim/P"/>
</dbReference>
<evidence type="ECO:0000256" key="3">
    <source>
        <dbReference type="ARBA" id="ARBA00022475"/>
    </source>
</evidence>
<keyword evidence="4 14" id="KW-0997">Cell inner membrane</keyword>
<evidence type="ECO:0000256" key="6">
    <source>
        <dbReference type="ARBA" id="ARBA00022679"/>
    </source>
</evidence>
<evidence type="ECO:0000256" key="2">
    <source>
        <dbReference type="ARBA" id="ARBA00004429"/>
    </source>
</evidence>
<dbReference type="AlphaFoldDB" id="A0A4R6QJ33"/>
<keyword evidence="7 17" id="KW-0812">Transmembrane</keyword>
<dbReference type="PANTHER" id="PTHR24421">
    <property type="entry name" value="NITRATE/NITRITE SENSOR PROTEIN NARX-RELATED"/>
    <property type="match status" value="1"/>
</dbReference>
<dbReference type="EMBL" id="SNXS01000008">
    <property type="protein sequence ID" value="TDP62266.1"/>
    <property type="molecule type" value="Genomic_DNA"/>
</dbReference>
<dbReference type="PROSITE" id="PS50109">
    <property type="entry name" value="HIS_KIN"/>
    <property type="match status" value="1"/>
</dbReference>
<dbReference type="Gene3D" id="1.20.120.960">
    <property type="entry name" value="Histidine kinase NarX, sensor domain"/>
    <property type="match status" value="1"/>
</dbReference>
<dbReference type="InterPro" id="IPR003660">
    <property type="entry name" value="HAMP_dom"/>
</dbReference>
<dbReference type="SUPFAM" id="SSF55874">
    <property type="entry name" value="ATPase domain of HSP90 chaperone/DNA topoisomerase II/histidine kinase"/>
    <property type="match status" value="1"/>
</dbReference>
<keyword evidence="10 14" id="KW-0067">ATP-binding</keyword>
<evidence type="ECO:0000259" key="19">
    <source>
        <dbReference type="PROSITE" id="PS50885"/>
    </source>
</evidence>
<evidence type="ECO:0000313" key="21">
    <source>
        <dbReference type="Proteomes" id="UP000295361"/>
    </source>
</evidence>
<keyword evidence="5" id="KW-0597">Phosphoprotein</keyword>
<dbReference type="Pfam" id="PF00672">
    <property type="entry name" value="HAMP"/>
    <property type="match status" value="1"/>
</dbReference>
<dbReference type="GO" id="GO:0005524">
    <property type="term" value="F:ATP binding"/>
    <property type="evidence" value="ECO:0007669"/>
    <property type="project" value="UniProtKB-UniRule"/>
</dbReference>
<dbReference type="Pfam" id="PF07730">
    <property type="entry name" value="HisKA_3"/>
    <property type="match status" value="1"/>
</dbReference>
<dbReference type="InterPro" id="IPR003594">
    <property type="entry name" value="HATPase_dom"/>
</dbReference>
<dbReference type="Pfam" id="PF13675">
    <property type="entry name" value="PilJ"/>
    <property type="match status" value="1"/>
</dbReference>
<dbReference type="InParanoid" id="A0A4R6QJ33"/>
<dbReference type="Gene3D" id="1.20.5.1930">
    <property type="match status" value="1"/>
</dbReference>
<evidence type="ECO:0000256" key="14">
    <source>
        <dbReference type="PIRNR" id="PIRNR003167"/>
    </source>
</evidence>
<keyword evidence="3 14" id="KW-1003">Cell membrane</keyword>
<dbReference type="CDD" id="cd06225">
    <property type="entry name" value="HAMP"/>
    <property type="match status" value="1"/>
</dbReference>
<dbReference type="PIRSF" id="PIRSF003167">
    <property type="entry name" value="STHK_NarX/NarQ"/>
    <property type="match status" value="1"/>
</dbReference>
<keyword evidence="11 17" id="KW-1133">Transmembrane helix</keyword>
<dbReference type="InterPro" id="IPR029016">
    <property type="entry name" value="GAF-like_dom_sf"/>
</dbReference>
<keyword evidence="13 14" id="KW-0472">Membrane</keyword>
<keyword evidence="12 14" id="KW-0902">Two-component regulatory system</keyword>
<evidence type="ECO:0000256" key="17">
    <source>
        <dbReference type="SAM" id="Phobius"/>
    </source>
</evidence>
<evidence type="ECO:0000256" key="11">
    <source>
        <dbReference type="ARBA" id="ARBA00022989"/>
    </source>
</evidence>
<proteinExistence type="predicted"/>
<feature type="region of interest" description="Disordered" evidence="16">
    <location>
        <begin position="613"/>
        <end position="632"/>
    </location>
</feature>
<name>A0A4R6QJ33_9BURK</name>
<dbReference type="SUPFAM" id="SSF158472">
    <property type="entry name" value="HAMP domain-like"/>
    <property type="match status" value="1"/>
</dbReference>
<dbReference type="OrthoDB" id="9811306at2"/>
<evidence type="ECO:0000256" key="4">
    <source>
        <dbReference type="ARBA" id="ARBA00022519"/>
    </source>
</evidence>
<keyword evidence="6 14" id="KW-0808">Transferase</keyword>
<feature type="transmembrane region" description="Helical" evidence="17">
    <location>
        <begin position="12"/>
        <end position="34"/>
    </location>
</feature>
<dbReference type="PROSITE" id="PS50885">
    <property type="entry name" value="HAMP"/>
    <property type="match status" value="1"/>
</dbReference>
<keyword evidence="9 14" id="KW-0418">Kinase</keyword>
<comment type="catalytic activity">
    <reaction evidence="1 14">
        <text>ATP + protein L-histidine = ADP + protein N-phospho-L-histidine.</text>
        <dbReference type="EC" id="2.7.13.3"/>
    </reaction>
</comment>
<comment type="caution">
    <text evidence="20">The sequence shown here is derived from an EMBL/GenBank/DDBJ whole genome shotgun (WGS) entry which is preliminary data.</text>
</comment>
<evidence type="ECO:0000256" key="8">
    <source>
        <dbReference type="ARBA" id="ARBA00022741"/>
    </source>
</evidence>
<dbReference type="Pfam" id="PF02518">
    <property type="entry name" value="HATPase_c"/>
    <property type="match status" value="1"/>
</dbReference>
<evidence type="ECO:0000256" key="15">
    <source>
        <dbReference type="SAM" id="Coils"/>
    </source>
</evidence>
<evidence type="ECO:0000256" key="1">
    <source>
        <dbReference type="ARBA" id="ARBA00000085"/>
    </source>
</evidence>
<dbReference type="Proteomes" id="UP000295361">
    <property type="component" value="Unassembled WGS sequence"/>
</dbReference>
<evidence type="ECO:0000256" key="10">
    <source>
        <dbReference type="ARBA" id="ARBA00022840"/>
    </source>
</evidence>
<dbReference type="GO" id="GO:0046983">
    <property type="term" value="F:protein dimerization activity"/>
    <property type="evidence" value="ECO:0007669"/>
    <property type="project" value="UniProtKB-UniRule"/>
</dbReference>
<dbReference type="EC" id="2.7.13.3" evidence="14"/>
<sequence>MQARQSLAFKLTASGVACLVLALASIALTLWVTWQLEGGAAAVNEAGRMRMMTYRMALDISTGQRAGLAQQAAALDATLDLLHSGDPSRPLFVPSGDASRRELALVRQQWLDLRETWLDQRMPVSPGQVEVMVARIDQFVTVIEQRLSYWTAVLSGFQLALIALSIGSALMLLYASHLMVLDPLKRLGQALGAIRGGDFGTRVKVRADDEFGELAVGFNAMAARLQSQYAELEDKVRDKTAKIEAQRQRLGALYEVSAFIAEAENLDDMARGFVSKIRRIARADAVALRWSDAANKRYLLLAQEGLPASFRHEEQCLPSGDCHCGQSAATARTRVIAIHAEPGPHGLCGRAGFETLLTVPVSLHHHIHGEIDLFFRSPQAVSQEDQSLVELLASHLAGGMEGLRAAASEKEAAVASERSLLAQELHDSIAQSLAFLKIQVQLLRGALRKGDAPATERSLAEIETGVLESYGDVRELLMHFRTRVDVEDIEPALRTTLQKFEHQTGLSTELQTEGHGVPLPPDIQIQVLHVIQEALSNVRKHSQASHVRLRVQQTPQWRFEVMDNGVGFDPAPDPGESHVGMRIMRERAQRIGAELSVQSTPGAGTRVQISVPQNLGTEDPDIHENALATAGR</sequence>
<evidence type="ECO:0000259" key="18">
    <source>
        <dbReference type="PROSITE" id="PS50109"/>
    </source>
</evidence>
<evidence type="ECO:0000256" key="7">
    <source>
        <dbReference type="ARBA" id="ARBA00022692"/>
    </source>
</evidence>
<evidence type="ECO:0000256" key="16">
    <source>
        <dbReference type="SAM" id="MobiDB-lite"/>
    </source>
</evidence>
<comment type="subcellular location">
    <subcellularLocation>
        <location evidence="2">Cell inner membrane</location>
        <topology evidence="2">Multi-pass membrane protein</topology>
    </subcellularLocation>
</comment>
<evidence type="ECO:0000256" key="9">
    <source>
        <dbReference type="ARBA" id="ARBA00022777"/>
    </source>
</evidence>
<keyword evidence="8 14" id="KW-0547">Nucleotide-binding</keyword>
<dbReference type="InterPro" id="IPR003018">
    <property type="entry name" value="GAF"/>
</dbReference>
<dbReference type="InterPro" id="IPR042295">
    <property type="entry name" value="NarX-like_N_sf"/>
</dbReference>
<dbReference type="SMART" id="SM00387">
    <property type="entry name" value="HATPase_c"/>
    <property type="match status" value="1"/>
</dbReference>
<keyword evidence="15" id="KW-0175">Coiled coil</keyword>
<evidence type="ECO:0000313" key="20">
    <source>
        <dbReference type="EMBL" id="TDP62266.1"/>
    </source>
</evidence>
<dbReference type="InterPro" id="IPR016380">
    <property type="entry name" value="Sig_transdc_His_kin_NarX/NarQ"/>
</dbReference>
<evidence type="ECO:0000256" key="13">
    <source>
        <dbReference type="ARBA" id="ARBA00023136"/>
    </source>
</evidence>
<dbReference type="InterPro" id="IPR050482">
    <property type="entry name" value="Sensor_HK_TwoCompSys"/>
</dbReference>
<organism evidence="20 21">
    <name type="scientific">Roseateles toxinivorans</name>
    <dbReference type="NCBI Taxonomy" id="270368"/>
    <lineage>
        <taxon>Bacteria</taxon>
        <taxon>Pseudomonadati</taxon>
        <taxon>Pseudomonadota</taxon>
        <taxon>Betaproteobacteria</taxon>
        <taxon>Burkholderiales</taxon>
        <taxon>Sphaerotilaceae</taxon>
        <taxon>Roseateles</taxon>
    </lineage>
</organism>
<dbReference type="Gene3D" id="3.30.450.40">
    <property type="match status" value="1"/>
</dbReference>
<dbReference type="Gene3D" id="3.30.565.10">
    <property type="entry name" value="Histidine kinase-like ATPase, C-terminal domain"/>
    <property type="match status" value="1"/>
</dbReference>
<dbReference type="InterPro" id="IPR036890">
    <property type="entry name" value="HATPase_C_sf"/>
</dbReference>
<accession>A0A4R6QJ33</accession>
<protein>
    <recommendedName>
        <fullName evidence="14">Sensor protein</fullName>
        <ecNumber evidence="14">2.7.13.3</ecNumber>
    </recommendedName>
</protein>
<feature type="coiled-coil region" evidence="15">
    <location>
        <begin position="215"/>
        <end position="249"/>
    </location>
</feature>
<dbReference type="GO" id="GO:0005886">
    <property type="term" value="C:plasma membrane"/>
    <property type="evidence" value="ECO:0007669"/>
    <property type="project" value="UniProtKB-SubCell"/>
</dbReference>
<dbReference type="GO" id="GO:0000155">
    <property type="term" value="F:phosphorelay sensor kinase activity"/>
    <property type="evidence" value="ECO:0007669"/>
    <property type="project" value="UniProtKB-UniRule"/>
</dbReference>
<keyword evidence="21" id="KW-1185">Reference proteome</keyword>
<feature type="domain" description="Histidine kinase" evidence="18">
    <location>
        <begin position="424"/>
        <end position="615"/>
    </location>
</feature>
<dbReference type="Pfam" id="PF13185">
    <property type="entry name" value="GAF_2"/>
    <property type="match status" value="1"/>
</dbReference>
<dbReference type="PANTHER" id="PTHR24421:SF10">
    <property type="entry name" value="NITRATE_NITRITE SENSOR PROTEIN NARQ"/>
    <property type="match status" value="1"/>
</dbReference>
<gene>
    <name evidence="20" type="ORF">DES47_10878</name>
</gene>
<evidence type="ECO:0000256" key="5">
    <source>
        <dbReference type="ARBA" id="ARBA00022553"/>
    </source>
</evidence>
<dbReference type="InterPro" id="IPR029095">
    <property type="entry name" value="NarX-like_N"/>
</dbReference>
<dbReference type="FunCoup" id="A0A4R6QJ33">
    <property type="interactions" value="137"/>
</dbReference>
<dbReference type="CDD" id="cd16917">
    <property type="entry name" value="HATPase_UhpB-NarQ-NarX-like"/>
    <property type="match status" value="1"/>
</dbReference>
<dbReference type="SUPFAM" id="SSF55781">
    <property type="entry name" value="GAF domain-like"/>
    <property type="match status" value="1"/>
</dbReference>
<reference evidence="20 21" key="1">
    <citation type="submission" date="2019-03" db="EMBL/GenBank/DDBJ databases">
        <title>Genomic Encyclopedia of Type Strains, Phase IV (KMG-IV): sequencing the most valuable type-strain genomes for metagenomic binning, comparative biology and taxonomic classification.</title>
        <authorList>
            <person name="Goeker M."/>
        </authorList>
    </citation>
    <scope>NUCLEOTIDE SEQUENCE [LARGE SCALE GENOMIC DNA]</scope>
    <source>
        <strain evidence="20 21">DSM 16998</strain>
    </source>
</reference>
<dbReference type="InterPro" id="IPR005467">
    <property type="entry name" value="His_kinase_dom"/>
</dbReference>
<dbReference type="RefSeq" id="WP_133703147.1">
    <property type="nucleotide sequence ID" value="NZ_SNXS01000008.1"/>
</dbReference>
<evidence type="ECO:0000256" key="12">
    <source>
        <dbReference type="ARBA" id="ARBA00023012"/>
    </source>
</evidence>
<dbReference type="SMART" id="SM00304">
    <property type="entry name" value="HAMP"/>
    <property type="match status" value="1"/>
</dbReference>
<dbReference type="Gene3D" id="6.10.340.10">
    <property type="match status" value="1"/>
</dbReference>
<feature type="domain" description="HAMP" evidence="19">
    <location>
        <begin position="178"/>
        <end position="230"/>
    </location>
</feature>